<feature type="domain" description="RagB/SusD" evidence="7">
    <location>
        <begin position="29"/>
        <end position="65"/>
    </location>
</feature>
<dbReference type="Proteomes" id="UP001589688">
    <property type="component" value="Unassembled WGS sequence"/>
</dbReference>
<gene>
    <name evidence="8" type="ORF">ACFFK8_01330</name>
</gene>
<accession>A0ABV5ZGJ3</accession>
<sequence length="66" mass="7588">MFTGVKLSDDPSERNYRGSGASASPIDKDGYYQFEARAWDSHNRYFPIPQNDLNVNKNLKQNEGYN</sequence>
<comment type="caution">
    <text evidence="8">The sequence shown here is derived from an EMBL/GenBank/DDBJ whole genome shotgun (WGS) entry which is preliminary data.</text>
</comment>
<dbReference type="RefSeq" id="WP_245594824.1">
    <property type="nucleotide sequence ID" value="NZ_JADU01000011.1"/>
</dbReference>
<evidence type="ECO:0000256" key="1">
    <source>
        <dbReference type="ARBA" id="ARBA00004442"/>
    </source>
</evidence>
<dbReference type="InterPro" id="IPR012944">
    <property type="entry name" value="SusD_RagB_dom"/>
</dbReference>
<evidence type="ECO:0000256" key="2">
    <source>
        <dbReference type="ARBA" id="ARBA00006275"/>
    </source>
</evidence>
<evidence type="ECO:0000313" key="9">
    <source>
        <dbReference type="Proteomes" id="UP001589688"/>
    </source>
</evidence>
<dbReference type="InterPro" id="IPR011990">
    <property type="entry name" value="TPR-like_helical_dom_sf"/>
</dbReference>
<comment type="similarity">
    <text evidence="2">Belongs to the SusD family.</text>
</comment>
<feature type="compositionally biased region" description="Basic and acidic residues" evidence="6">
    <location>
        <begin position="7"/>
        <end position="16"/>
    </location>
</feature>
<reference evidence="8 9" key="1">
    <citation type="submission" date="2024-09" db="EMBL/GenBank/DDBJ databases">
        <authorList>
            <person name="Sun Q."/>
            <person name="Mori K."/>
        </authorList>
    </citation>
    <scope>NUCLEOTIDE SEQUENCE [LARGE SCALE GENOMIC DNA]</scope>
    <source>
        <strain evidence="8 9">ATCC 51272</strain>
    </source>
</reference>
<evidence type="ECO:0000256" key="5">
    <source>
        <dbReference type="ARBA" id="ARBA00023237"/>
    </source>
</evidence>
<keyword evidence="9" id="KW-1185">Reference proteome</keyword>
<evidence type="ECO:0000256" key="3">
    <source>
        <dbReference type="ARBA" id="ARBA00022729"/>
    </source>
</evidence>
<keyword evidence="3" id="KW-0732">Signal</keyword>
<organism evidence="8 9">
    <name type="scientific">Hallella seregens ATCC 51272</name>
    <dbReference type="NCBI Taxonomy" id="1336250"/>
    <lineage>
        <taxon>Bacteria</taxon>
        <taxon>Pseudomonadati</taxon>
        <taxon>Bacteroidota</taxon>
        <taxon>Bacteroidia</taxon>
        <taxon>Bacteroidales</taxon>
        <taxon>Prevotellaceae</taxon>
        <taxon>Hallella</taxon>
    </lineage>
</organism>
<dbReference type="Pfam" id="PF07980">
    <property type="entry name" value="SusD_RagB"/>
    <property type="match status" value="1"/>
</dbReference>
<proteinExistence type="inferred from homology"/>
<comment type="subcellular location">
    <subcellularLocation>
        <location evidence="1">Cell outer membrane</location>
    </subcellularLocation>
</comment>
<evidence type="ECO:0000259" key="7">
    <source>
        <dbReference type="Pfam" id="PF07980"/>
    </source>
</evidence>
<keyword evidence="4" id="KW-0472">Membrane</keyword>
<evidence type="ECO:0000313" key="8">
    <source>
        <dbReference type="EMBL" id="MFB9896497.1"/>
    </source>
</evidence>
<dbReference type="EMBL" id="JBHLZF010000001">
    <property type="protein sequence ID" value="MFB9896497.1"/>
    <property type="molecule type" value="Genomic_DNA"/>
</dbReference>
<name>A0ABV5ZGJ3_9BACT</name>
<evidence type="ECO:0000256" key="4">
    <source>
        <dbReference type="ARBA" id="ARBA00023136"/>
    </source>
</evidence>
<evidence type="ECO:0000256" key="6">
    <source>
        <dbReference type="SAM" id="MobiDB-lite"/>
    </source>
</evidence>
<keyword evidence="5" id="KW-0998">Cell outer membrane</keyword>
<dbReference type="Gene3D" id="1.25.40.390">
    <property type="match status" value="1"/>
</dbReference>
<dbReference type="SUPFAM" id="SSF48452">
    <property type="entry name" value="TPR-like"/>
    <property type="match status" value="1"/>
</dbReference>
<protein>
    <submittedName>
        <fullName evidence="8">RagB/SusD family nutrient uptake outer membrane protein</fullName>
    </submittedName>
</protein>
<feature type="region of interest" description="Disordered" evidence="6">
    <location>
        <begin position="1"/>
        <end position="27"/>
    </location>
</feature>